<dbReference type="Gene3D" id="3.80.10.10">
    <property type="entry name" value="Ribonuclease Inhibitor"/>
    <property type="match status" value="2"/>
</dbReference>
<gene>
    <name evidence="21" type="ORF">SAY87_014106</name>
</gene>
<dbReference type="Pfam" id="PF00069">
    <property type="entry name" value="Pkinase"/>
    <property type="match status" value="1"/>
</dbReference>
<dbReference type="CDD" id="cd14066">
    <property type="entry name" value="STKc_IRAK"/>
    <property type="match status" value="1"/>
</dbReference>
<comment type="subcellular location">
    <subcellularLocation>
        <location evidence="1">Membrane</location>
        <topology evidence="1">Single-pass membrane protein</topology>
    </subcellularLocation>
</comment>
<keyword evidence="13" id="KW-0067">ATP-binding</keyword>
<comment type="similarity">
    <text evidence="2">Belongs to the protein kinase superfamily. Ser/Thr protein kinase family.</text>
</comment>
<evidence type="ECO:0000256" key="17">
    <source>
        <dbReference type="ARBA" id="ARBA00047899"/>
    </source>
</evidence>
<evidence type="ECO:0000256" key="16">
    <source>
        <dbReference type="ARBA" id="ARBA00023170"/>
    </source>
</evidence>
<comment type="catalytic activity">
    <reaction evidence="17">
        <text>L-threonyl-[protein] + ATP = O-phospho-L-threonyl-[protein] + ADP + H(+)</text>
        <dbReference type="Rhea" id="RHEA:46608"/>
        <dbReference type="Rhea" id="RHEA-COMP:11060"/>
        <dbReference type="Rhea" id="RHEA-COMP:11605"/>
        <dbReference type="ChEBI" id="CHEBI:15378"/>
        <dbReference type="ChEBI" id="CHEBI:30013"/>
        <dbReference type="ChEBI" id="CHEBI:30616"/>
        <dbReference type="ChEBI" id="CHEBI:61977"/>
        <dbReference type="ChEBI" id="CHEBI:456216"/>
        <dbReference type="EC" id="2.7.11.1"/>
    </reaction>
</comment>
<keyword evidence="9 19" id="KW-0732">Signal</keyword>
<dbReference type="SMART" id="SM00220">
    <property type="entry name" value="S_TKc"/>
    <property type="match status" value="1"/>
</dbReference>
<keyword evidence="11" id="KW-0547">Nucleotide-binding</keyword>
<dbReference type="EC" id="2.7.11.1" evidence="3"/>
<evidence type="ECO:0000256" key="9">
    <source>
        <dbReference type="ARBA" id="ARBA00022729"/>
    </source>
</evidence>
<keyword evidence="7" id="KW-0808">Transferase</keyword>
<dbReference type="PANTHER" id="PTHR48007:SF83">
    <property type="entry name" value="PROTEIN KINASE DOMAIN-CONTAINING PROTEIN"/>
    <property type="match status" value="1"/>
</dbReference>
<dbReference type="InterPro" id="IPR013210">
    <property type="entry name" value="LRR_N_plant-typ"/>
</dbReference>
<dbReference type="InterPro" id="IPR000719">
    <property type="entry name" value="Prot_kinase_dom"/>
</dbReference>
<evidence type="ECO:0000256" key="18">
    <source>
        <dbReference type="ARBA" id="ARBA00048679"/>
    </source>
</evidence>
<feature type="chain" id="PRO_5042867295" description="non-specific serine/threonine protein kinase" evidence="19">
    <location>
        <begin position="23"/>
        <end position="653"/>
    </location>
</feature>
<evidence type="ECO:0000256" key="4">
    <source>
        <dbReference type="ARBA" id="ARBA00022527"/>
    </source>
</evidence>
<dbReference type="FunFam" id="3.80.10.10:FF:000129">
    <property type="entry name" value="Leucine-rich repeat receptor-like kinase"/>
    <property type="match status" value="1"/>
</dbReference>
<dbReference type="InterPro" id="IPR032675">
    <property type="entry name" value="LRR_dom_sf"/>
</dbReference>
<dbReference type="InterPro" id="IPR011009">
    <property type="entry name" value="Kinase-like_dom_sf"/>
</dbReference>
<keyword evidence="12" id="KW-0418">Kinase</keyword>
<evidence type="ECO:0000256" key="12">
    <source>
        <dbReference type="ARBA" id="ARBA00022777"/>
    </source>
</evidence>
<evidence type="ECO:0000256" key="14">
    <source>
        <dbReference type="ARBA" id="ARBA00022989"/>
    </source>
</evidence>
<proteinExistence type="inferred from homology"/>
<accession>A0AAN7JKW2</accession>
<evidence type="ECO:0000313" key="22">
    <source>
        <dbReference type="Proteomes" id="UP001345219"/>
    </source>
</evidence>
<feature type="signal peptide" evidence="19">
    <location>
        <begin position="1"/>
        <end position="22"/>
    </location>
</feature>
<evidence type="ECO:0000256" key="8">
    <source>
        <dbReference type="ARBA" id="ARBA00022692"/>
    </source>
</evidence>
<comment type="caution">
    <text evidence="21">The sequence shown here is derived from an EMBL/GenBank/DDBJ whole genome shotgun (WGS) entry which is preliminary data.</text>
</comment>
<evidence type="ECO:0000256" key="13">
    <source>
        <dbReference type="ARBA" id="ARBA00022840"/>
    </source>
</evidence>
<dbReference type="SUPFAM" id="SSF56112">
    <property type="entry name" value="Protein kinase-like (PK-like)"/>
    <property type="match status" value="1"/>
</dbReference>
<dbReference type="Pfam" id="PF08263">
    <property type="entry name" value="LRRNT_2"/>
    <property type="match status" value="1"/>
</dbReference>
<evidence type="ECO:0000256" key="11">
    <source>
        <dbReference type="ARBA" id="ARBA00022741"/>
    </source>
</evidence>
<dbReference type="FunFam" id="3.80.10.10:FF:000722">
    <property type="entry name" value="Leucine-rich repeat receptor-like protein kinase"/>
    <property type="match status" value="1"/>
</dbReference>
<dbReference type="PANTHER" id="PTHR48007">
    <property type="entry name" value="LEUCINE-RICH REPEAT RECEPTOR-LIKE PROTEIN KINASE PXC1"/>
    <property type="match status" value="1"/>
</dbReference>
<keyword evidence="16" id="KW-0675">Receptor</keyword>
<keyword evidence="8" id="KW-0812">Transmembrane</keyword>
<dbReference type="InterPro" id="IPR001611">
    <property type="entry name" value="Leu-rich_rpt"/>
</dbReference>
<evidence type="ECO:0000256" key="19">
    <source>
        <dbReference type="SAM" id="SignalP"/>
    </source>
</evidence>
<dbReference type="Gene3D" id="3.30.200.20">
    <property type="entry name" value="Phosphorylase Kinase, domain 1"/>
    <property type="match status" value="1"/>
</dbReference>
<evidence type="ECO:0000256" key="2">
    <source>
        <dbReference type="ARBA" id="ARBA00008684"/>
    </source>
</evidence>
<comment type="catalytic activity">
    <reaction evidence="18">
        <text>L-seryl-[protein] + ATP = O-phospho-L-seryl-[protein] + ADP + H(+)</text>
        <dbReference type="Rhea" id="RHEA:17989"/>
        <dbReference type="Rhea" id="RHEA-COMP:9863"/>
        <dbReference type="Rhea" id="RHEA-COMP:11604"/>
        <dbReference type="ChEBI" id="CHEBI:15378"/>
        <dbReference type="ChEBI" id="CHEBI:29999"/>
        <dbReference type="ChEBI" id="CHEBI:30616"/>
        <dbReference type="ChEBI" id="CHEBI:83421"/>
        <dbReference type="ChEBI" id="CHEBI:456216"/>
        <dbReference type="EC" id="2.7.11.1"/>
    </reaction>
</comment>
<dbReference type="PROSITE" id="PS00108">
    <property type="entry name" value="PROTEIN_KINASE_ST"/>
    <property type="match status" value="1"/>
</dbReference>
<evidence type="ECO:0000256" key="6">
    <source>
        <dbReference type="ARBA" id="ARBA00022614"/>
    </source>
</evidence>
<keyword evidence="15" id="KW-0472">Membrane</keyword>
<dbReference type="FunFam" id="1.10.510.10:FF:001023">
    <property type="entry name" value="Os07g0541700 protein"/>
    <property type="match status" value="1"/>
</dbReference>
<evidence type="ECO:0000313" key="21">
    <source>
        <dbReference type="EMBL" id="KAK4747520.1"/>
    </source>
</evidence>
<organism evidence="21 22">
    <name type="scientific">Trapa incisa</name>
    <dbReference type="NCBI Taxonomy" id="236973"/>
    <lineage>
        <taxon>Eukaryota</taxon>
        <taxon>Viridiplantae</taxon>
        <taxon>Streptophyta</taxon>
        <taxon>Embryophyta</taxon>
        <taxon>Tracheophyta</taxon>
        <taxon>Spermatophyta</taxon>
        <taxon>Magnoliopsida</taxon>
        <taxon>eudicotyledons</taxon>
        <taxon>Gunneridae</taxon>
        <taxon>Pentapetalae</taxon>
        <taxon>rosids</taxon>
        <taxon>malvids</taxon>
        <taxon>Myrtales</taxon>
        <taxon>Lythraceae</taxon>
        <taxon>Trapa</taxon>
    </lineage>
</organism>
<name>A0AAN7JKW2_9MYRT</name>
<keyword evidence="5" id="KW-0597">Phosphoprotein</keyword>
<keyword evidence="22" id="KW-1185">Reference proteome</keyword>
<evidence type="ECO:0000259" key="20">
    <source>
        <dbReference type="PROSITE" id="PS50011"/>
    </source>
</evidence>
<keyword evidence="10" id="KW-0677">Repeat</keyword>
<evidence type="ECO:0000256" key="5">
    <source>
        <dbReference type="ARBA" id="ARBA00022553"/>
    </source>
</evidence>
<dbReference type="EMBL" id="JAXIOK010000019">
    <property type="protein sequence ID" value="KAK4747520.1"/>
    <property type="molecule type" value="Genomic_DNA"/>
</dbReference>
<dbReference type="InterPro" id="IPR008271">
    <property type="entry name" value="Ser/Thr_kinase_AS"/>
</dbReference>
<protein>
    <recommendedName>
        <fullName evidence="3">non-specific serine/threonine protein kinase</fullName>
        <ecNumber evidence="3">2.7.11.1</ecNumber>
    </recommendedName>
</protein>
<dbReference type="GO" id="GO:0005524">
    <property type="term" value="F:ATP binding"/>
    <property type="evidence" value="ECO:0007669"/>
    <property type="project" value="UniProtKB-KW"/>
</dbReference>
<dbReference type="InterPro" id="IPR046959">
    <property type="entry name" value="PRK1-6/SRF4-like"/>
</dbReference>
<keyword evidence="4" id="KW-0723">Serine/threonine-protein kinase</keyword>
<dbReference type="AlphaFoldDB" id="A0AAN7JKW2"/>
<reference evidence="21 22" key="1">
    <citation type="journal article" date="2023" name="Hortic Res">
        <title>Pangenome of water caltrop reveals structural variations and asymmetric subgenome divergence after allopolyploidization.</title>
        <authorList>
            <person name="Zhang X."/>
            <person name="Chen Y."/>
            <person name="Wang L."/>
            <person name="Yuan Y."/>
            <person name="Fang M."/>
            <person name="Shi L."/>
            <person name="Lu R."/>
            <person name="Comes H.P."/>
            <person name="Ma Y."/>
            <person name="Chen Y."/>
            <person name="Huang G."/>
            <person name="Zhou Y."/>
            <person name="Zheng Z."/>
            <person name="Qiu Y."/>
        </authorList>
    </citation>
    <scope>NUCLEOTIDE SEQUENCE [LARGE SCALE GENOMIC DNA]</scope>
    <source>
        <tissue evidence="21">Roots</tissue>
    </source>
</reference>
<dbReference type="GO" id="GO:0004674">
    <property type="term" value="F:protein serine/threonine kinase activity"/>
    <property type="evidence" value="ECO:0007669"/>
    <property type="project" value="UniProtKB-KW"/>
</dbReference>
<evidence type="ECO:0000256" key="1">
    <source>
        <dbReference type="ARBA" id="ARBA00004167"/>
    </source>
</evidence>
<evidence type="ECO:0000256" key="7">
    <source>
        <dbReference type="ARBA" id="ARBA00022679"/>
    </source>
</evidence>
<keyword evidence="6" id="KW-0433">Leucine-rich repeat</keyword>
<evidence type="ECO:0000256" key="15">
    <source>
        <dbReference type="ARBA" id="ARBA00023136"/>
    </source>
</evidence>
<dbReference type="GO" id="GO:0016020">
    <property type="term" value="C:membrane"/>
    <property type="evidence" value="ECO:0007669"/>
    <property type="project" value="UniProtKB-SubCell"/>
</dbReference>
<keyword evidence="14" id="KW-1133">Transmembrane helix</keyword>
<dbReference type="Pfam" id="PF00560">
    <property type="entry name" value="LRR_1"/>
    <property type="match status" value="4"/>
</dbReference>
<evidence type="ECO:0000256" key="3">
    <source>
        <dbReference type="ARBA" id="ARBA00012513"/>
    </source>
</evidence>
<dbReference type="SUPFAM" id="SSF52058">
    <property type="entry name" value="L domain-like"/>
    <property type="match status" value="1"/>
</dbReference>
<feature type="domain" description="Protein kinase" evidence="20">
    <location>
        <begin position="344"/>
        <end position="646"/>
    </location>
</feature>
<evidence type="ECO:0000256" key="10">
    <source>
        <dbReference type="ARBA" id="ARBA00022737"/>
    </source>
</evidence>
<sequence>MIFPAVASFLLILSYLAASVSSLNDEGLALLSFKQSISGDPTHALDDWNSWDSTPCFWTGIACGNSLSQVVNLNLQTRNLVGSIPPQLGNLSALRNLNLRNNNLSGELPPELFRIKGLQSLVLSGNSLSGRFPPGIGGLGSIKSLRLNNNRFSGSIPSEFGNLSGLQGTLDLSHNLFDGTIPTELGNLPDKLYIDFSNNNLSGQIPALGPFINLGPTAFAGNSLLCGLPLETLCPANDSRQVLHFPSQQSSDESFNGHGFDKEILILIVASSMIGSGFIGWGVAYLCKKKPEAPASARSRLKFRKEFIFCLRDDIVDLPSEKMDQYNFVSLDARSSFDLEKLLRASAFLLGKSGIGMVYRVVLENGQSLAVRRLGEGGGTQRLRDFQTEVEAIAKIKHPNVVPLRAYCWSEDEKLLIYDYIPNRDLATAIHGKAGTASYNPLSWPARLMIIKGIAKGLAYLHEFSPKRYIHGDLKPSNILLGNNMQPYIADFGLARLASITGESTRLQLEQVVMGTPELQNSPYELAIMNSAENLRSYYQAPEASTSSKPSQKWDIYSFGMILLEIITGKLPVIEVGPLRFDLLQWVKTGTRERVPLSDIVDPILTHDLDKAEEMGRVIRIALACVDRSPEKRPSARHTLNGLEKMGLTDSIR</sequence>
<dbReference type="PROSITE" id="PS50011">
    <property type="entry name" value="PROTEIN_KINASE_DOM"/>
    <property type="match status" value="1"/>
</dbReference>
<dbReference type="Proteomes" id="UP001345219">
    <property type="component" value="Chromosome 12"/>
</dbReference>
<dbReference type="Gene3D" id="1.10.510.10">
    <property type="entry name" value="Transferase(Phosphotransferase) domain 1"/>
    <property type="match status" value="1"/>
</dbReference>